<accession>A0A517ICK3</accession>
<evidence type="ECO:0000313" key="3">
    <source>
        <dbReference type="Proteomes" id="UP000317713"/>
    </source>
</evidence>
<organism evidence="2 3">
    <name type="scientific">Brevibacillus brevis</name>
    <name type="common">Bacillus brevis</name>
    <dbReference type="NCBI Taxonomy" id="1393"/>
    <lineage>
        <taxon>Bacteria</taxon>
        <taxon>Bacillati</taxon>
        <taxon>Bacillota</taxon>
        <taxon>Bacilli</taxon>
        <taxon>Bacillales</taxon>
        <taxon>Paenibacillaceae</taxon>
        <taxon>Brevibacillus</taxon>
    </lineage>
</organism>
<evidence type="ECO:0000259" key="1">
    <source>
        <dbReference type="Pfam" id="PF24722"/>
    </source>
</evidence>
<dbReference type="AlphaFoldDB" id="A0A517ICK3"/>
<dbReference type="EMBL" id="CP042161">
    <property type="protein sequence ID" value="QDS36626.1"/>
    <property type="molecule type" value="Genomic_DNA"/>
</dbReference>
<reference evidence="2 3" key="1">
    <citation type="submission" date="2019-07" db="EMBL/GenBank/DDBJ databases">
        <title>Characterization of Brevibacillus brevis HK544, as a potential biocontrol agent.</title>
        <authorList>
            <person name="Kim H."/>
        </authorList>
    </citation>
    <scope>NUCLEOTIDE SEQUENCE [LARGE SCALE GENOMIC DNA]</scope>
    <source>
        <strain evidence="2 3">HK544</strain>
    </source>
</reference>
<name>A0A517ICK3_BREBE</name>
<dbReference type="Pfam" id="PF24722">
    <property type="entry name" value="DUF7674"/>
    <property type="match status" value="1"/>
</dbReference>
<dbReference type="InterPro" id="IPR056091">
    <property type="entry name" value="DUF7674"/>
</dbReference>
<feature type="domain" description="DUF7674" evidence="1">
    <location>
        <begin position="9"/>
        <end position="111"/>
    </location>
</feature>
<protein>
    <recommendedName>
        <fullName evidence="1">DUF7674 domain-containing protein</fullName>
    </recommendedName>
</protein>
<sequence length="116" mass="13764">MNYDNVTTRLLTVVPQIRPHYEKEMEWLEEELPHVLFGIMVVPFIIKNLEENKPLDVMFNFIEEMSLSSDERIQELVVVSIIESLIVEREIIHHAKSSMGKRTRELCDDIEREFGY</sequence>
<gene>
    <name evidence="2" type="ORF">FPS98_22995</name>
</gene>
<dbReference type="RefSeq" id="WP_144618168.1">
    <property type="nucleotide sequence ID" value="NZ_CP042161.1"/>
</dbReference>
<proteinExistence type="predicted"/>
<evidence type="ECO:0000313" key="2">
    <source>
        <dbReference type="EMBL" id="QDS36626.1"/>
    </source>
</evidence>
<dbReference type="Proteomes" id="UP000317713">
    <property type="component" value="Chromosome"/>
</dbReference>